<dbReference type="InterPro" id="IPR036291">
    <property type="entry name" value="NAD(P)-bd_dom_sf"/>
</dbReference>
<dbReference type="SMART" id="SM00822">
    <property type="entry name" value="PKS_KR"/>
    <property type="match status" value="1"/>
</dbReference>
<sequence length="273" mass="29049">MTAPARRPRHILLTGATGGIGQALALEFAAPGVRLSLTGRNQETLSALAQRCREAGAEVVAKSLDVRRIEALHDWICAMDDACPVDVVIANAGVSSSIGPRGEAEPVEDVRRLFAVNAEAAAVTLSALAERMRLRRQGRLAVVASLGGWCGMPSSPAYSASKAAARIYGDSLRAWLAPYGVRVSVISPGFVDSPMSRRYMGDKPLAWDAARAARRIRRGMERGSPVIAFPALLALGISLLNLLPARLGDAILRKFFAFTVIPDAESPRGRDAP</sequence>
<comment type="caution">
    <text evidence="5">The sequence shown here is derived from an EMBL/GenBank/DDBJ whole genome shotgun (WGS) entry which is preliminary data.</text>
</comment>
<dbReference type="Pfam" id="PF00106">
    <property type="entry name" value="adh_short"/>
    <property type="match status" value="1"/>
</dbReference>
<dbReference type="InterPro" id="IPR057326">
    <property type="entry name" value="KR_dom"/>
</dbReference>
<dbReference type="Proteomes" id="UP000469724">
    <property type="component" value="Unassembled WGS sequence"/>
</dbReference>
<dbReference type="GO" id="GO:0016020">
    <property type="term" value="C:membrane"/>
    <property type="evidence" value="ECO:0007669"/>
    <property type="project" value="TreeGrafter"/>
</dbReference>
<dbReference type="SUPFAM" id="SSF51735">
    <property type="entry name" value="NAD(P)-binding Rossmann-fold domains"/>
    <property type="match status" value="1"/>
</dbReference>
<keyword evidence="3" id="KW-0472">Membrane</keyword>
<dbReference type="InterPro" id="IPR020904">
    <property type="entry name" value="Sc_DH/Rdtase_CS"/>
</dbReference>
<dbReference type="PRINTS" id="PR00081">
    <property type="entry name" value="GDHRDH"/>
</dbReference>
<evidence type="ECO:0000256" key="1">
    <source>
        <dbReference type="ARBA" id="ARBA00006484"/>
    </source>
</evidence>
<accession>A0A7K3NJW1</accession>
<feature type="domain" description="Ketoreductase" evidence="4">
    <location>
        <begin position="9"/>
        <end position="210"/>
    </location>
</feature>
<evidence type="ECO:0000256" key="3">
    <source>
        <dbReference type="SAM" id="Phobius"/>
    </source>
</evidence>
<organism evidence="5 6">
    <name type="scientific">Desulfolutivibrio sulfodismutans</name>
    <dbReference type="NCBI Taxonomy" id="63561"/>
    <lineage>
        <taxon>Bacteria</taxon>
        <taxon>Pseudomonadati</taxon>
        <taxon>Thermodesulfobacteriota</taxon>
        <taxon>Desulfovibrionia</taxon>
        <taxon>Desulfovibrionales</taxon>
        <taxon>Desulfovibrionaceae</taxon>
        <taxon>Desulfolutivibrio</taxon>
    </lineage>
</organism>
<dbReference type="RefSeq" id="WP_163301538.1">
    <property type="nucleotide sequence ID" value="NZ_JAAGRQ010000020.1"/>
</dbReference>
<evidence type="ECO:0000256" key="2">
    <source>
        <dbReference type="ARBA" id="ARBA00023002"/>
    </source>
</evidence>
<dbReference type="PANTHER" id="PTHR44196:SF1">
    <property type="entry name" value="DEHYDROGENASE_REDUCTASE SDR FAMILY MEMBER 7B"/>
    <property type="match status" value="1"/>
</dbReference>
<dbReference type="AlphaFoldDB" id="A0A7K3NJW1"/>
<name>A0A7K3NJW1_9BACT</name>
<keyword evidence="3" id="KW-1133">Transmembrane helix</keyword>
<evidence type="ECO:0000313" key="6">
    <source>
        <dbReference type="Proteomes" id="UP000469724"/>
    </source>
</evidence>
<protein>
    <submittedName>
        <fullName evidence="5">SDR family NAD(P)-dependent oxidoreductase</fullName>
    </submittedName>
</protein>
<dbReference type="EMBL" id="JAAGRQ010000020">
    <property type="protein sequence ID" value="NDY56488.1"/>
    <property type="molecule type" value="Genomic_DNA"/>
</dbReference>
<keyword evidence="6" id="KW-1185">Reference proteome</keyword>
<dbReference type="PROSITE" id="PS00061">
    <property type="entry name" value="ADH_SHORT"/>
    <property type="match status" value="1"/>
</dbReference>
<dbReference type="PANTHER" id="PTHR44196">
    <property type="entry name" value="DEHYDROGENASE/REDUCTASE SDR FAMILY MEMBER 7B"/>
    <property type="match status" value="1"/>
</dbReference>
<gene>
    <name evidence="5" type="ORF">G3N56_06990</name>
</gene>
<feature type="transmembrane region" description="Helical" evidence="3">
    <location>
        <begin position="226"/>
        <end position="245"/>
    </location>
</feature>
<dbReference type="Gene3D" id="3.40.50.720">
    <property type="entry name" value="NAD(P)-binding Rossmann-like Domain"/>
    <property type="match status" value="1"/>
</dbReference>
<keyword evidence="2" id="KW-0560">Oxidoreductase</keyword>
<evidence type="ECO:0000259" key="4">
    <source>
        <dbReference type="SMART" id="SM00822"/>
    </source>
</evidence>
<keyword evidence="3" id="KW-0812">Transmembrane</keyword>
<evidence type="ECO:0000313" key="5">
    <source>
        <dbReference type="EMBL" id="NDY56488.1"/>
    </source>
</evidence>
<dbReference type="GO" id="GO:0016491">
    <property type="term" value="F:oxidoreductase activity"/>
    <property type="evidence" value="ECO:0007669"/>
    <property type="project" value="UniProtKB-KW"/>
</dbReference>
<reference evidence="5 6" key="1">
    <citation type="submission" date="2020-02" db="EMBL/GenBank/DDBJ databases">
        <title>Comparative genomics of sulfur disproportionating microorganisms.</title>
        <authorList>
            <person name="Ward L.M."/>
            <person name="Bertran E."/>
            <person name="Johnston D.T."/>
        </authorList>
    </citation>
    <scope>NUCLEOTIDE SEQUENCE [LARGE SCALE GENOMIC DNA]</scope>
    <source>
        <strain evidence="5 6">DSM 3696</strain>
    </source>
</reference>
<comment type="similarity">
    <text evidence="1">Belongs to the short-chain dehydrogenases/reductases (SDR) family.</text>
</comment>
<dbReference type="InterPro" id="IPR002347">
    <property type="entry name" value="SDR_fam"/>
</dbReference>
<proteinExistence type="inferred from homology"/>